<keyword evidence="2" id="KW-1185">Reference proteome</keyword>
<evidence type="ECO:0000313" key="1">
    <source>
        <dbReference type="EMBL" id="CAL1272929.1"/>
    </source>
</evidence>
<organism evidence="1 2">
    <name type="scientific">Larinioides sclopetarius</name>
    <dbReference type="NCBI Taxonomy" id="280406"/>
    <lineage>
        <taxon>Eukaryota</taxon>
        <taxon>Metazoa</taxon>
        <taxon>Ecdysozoa</taxon>
        <taxon>Arthropoda</taxon>
        <taxon>Chelicerata</taxon>
        <taxon>Arachnida</taxon>
        <taxon>Araneae</taxon>
        <taxon>Araneomorphae</taxon>
        <taxon>Entelegynae</taxon>
        <taxon>Araneoidea</taxon>
        <taxon>Araneidae</taxon>
        <taxon>Larinioides</taxon>
    </lineage>
</organism>
<dbReference type="EMBL" id="CAXIEN010000064">
    <property type="protein sequence ID" value="CAL1272929.1"/>
    <property type="molecule type" value="Genomic_DNA"/>
</dbReference>
<protein>
    <recommendedName>
        <fullName evidence="3">RING-type domain-containing protein</fullName>
    </recommendedName>
</protein>
<comment type="caution">
    <text evidence="1">The sequence shown here is derived from an EMBL/GenBank/DDBJ whole genome shotgun (WGS) entry which is preliminary data.</text>
</comment>
<sequence>MHRITAKRNSQNGLVCHVCHNEKYNREIWYRFGCHDVHEKCHQDILKTVCPVCWQMEHDPHRQAPNRR</sequence>
<gene>
    <name evidence="1" type="ORF">LARSCL_LOCUS6664</name>
</gene>
<proteinExistence type="predicted"/>
<reference evidence="1 2" key="1">
    <citation type="submission" date="2024-04" db="EMBL/GenBank/DDBJ databases">
        <authorList>
            <person name="Rising A."/>
            <person name="Reimegard J."/>
            <person name="Sonavane S."/>
            <person name="Akerstrom W."/>
            <person name="Nylinder S."/>
            <person name="Hedman E."/>
            <person name="Kallberg Y."/>
        </authorList>
    </citation>
    <scope>NUCLEOTIDE SEQUENCE [LARGE SCALE GENOMIC DNA]</scope>
</reference>
<dbReference type="Proteomes" id="UP001497382">
    <property type="component" value="Unassembled WGS sequence"/>
</dbReference>
<evidence type="ECO:0000313" key="2">
    <source>
        <dbReference type="Proteomes" id="UP001497382"/>
    </source>
</evidence>
<evidence type="ECO:0008006" key="3">
    <source>
        <dbReference type="Google" id="ProtNLM"/>
    </source>
</evidence>
<dbReference type="AlphaFoldDB" id="A0AAV1ZN07"/>
<feature type="non-terminal residue" evidence="1">
    <location>
        <position position="68"/>
    </location>
</feature>
<accession>A0AAV1ZN07</accession>
<name>A0AAV1ZN07_9ARAC</name>